<gene>
    <name evidence="8" type="ORF">B296_00001363</name>
</gene>
<reference evidence="8 9" key="1">
    <citation type="journal article" date="2014" name="Agronomy (Basel)">
        <title>A Draft Genome Sequence for Ensete ventricosum, the Drought-Tolerant Tree Against Hunger.</title>
        <authorList>
            <person name="Harrison J."/>
            <person name="Moore K.A."/>
            <person name="Paszkiewicz K."/>
            <person name="Jones T."/>
            <person name="Grant M."/>
            <person name="Ambacheew D."/>
            <person name="Muzemil S."/>
            <person name="Studholme D.J."/>
        </authorList>
    </citation>
    <scope>NUCLEOTIDE SEQUENCE [LARGE SCALE GENOMIC DNA]</scope>
</reference>
<dbReference type="InterPro" id="IPR000368">
    <property type="entry name" value="Sucrose_synth_GT-B1"/>
</dbReference>
<dbReference type="Gene3D" id="3.40.50.2000">
    <property type="entry name" value="Glycogen Phosphorylase B"/>
    <property type="match status" value="1"/>
</dbReference>
<dbReference type="EMBL" id="AMZH03009410">
    <property type="protein sequence ID" value="RRT56903.1"/>
    <property type="molecule type" value="Genomic_DNA"/>
</dbReference>
<comment type="catalytic activity">
    <reaction evidence="5">
        <text>an NDP-alpha-D-glucose + D-fructose = a ribonucleoside 5'-diphosphate + sucrose + H(+)</text>
        <dbReference type="Rhea" id="RHEA:16241"/>
        <dbReference type="ChEBI" id="CHEBI:15378"/>
        <dbReference type="ChEBI" id="CHEBI:17992"/>
        <dbReference type="ChEBI" id="CHEBI:37721"/>
        <dbReference type="ChEBI" id="CHEBI:57930"/>
        <dbReference type="ChEBI" id="CHEBI:76533"/>
        <dbReference type="EC" id="2.4.1.13"/>
    </reaction>
</comment>
<evidence type="ECO:0000256" key="1">
    <source>
        <dbReference type="ARBA" id="ARBA00005894"/>
    </source>
</evidence>
<evidence type="ECO:0000256" key="5">
    <source>
        <dbReference type="ARBA" id="ARBA00049030"/>
    </source>
</evidence>
<dbReference type="PANTHER" id="PTHR45839">
    <property type="match status" value="1"/>
</dbReference>
<evidence type="ECO:0000259" key="7">
    <source>
        <dbReference type="Pfam" id="PF00862"/>
    </source>
</evidence>
<comment type="caution">
    <text evidence="8">The sequence shown here is derived from an EMBL/GenBank/DDBJ whole genome shotgun (WGS) entry which is preliminary data.</text>
</comment>
<organism evidence="8 9">
    <name type="scientific">Ensete ventricosum</name>
    <name type="common">Abyssinian banana</name>
    <name type="synonym">Musa ensete</name>
    <dbReference type="NCBI Taxonomy" id="4639"/>
    <lineage>
        <taxon>Eukaryota</taxon>
        <taxon>Viridiplantae</taxon>
        <taxon>Streptophyta</taxon>
        <taxon>Embryophyta</taxon>
        <taxon>Tracheophyta</taxon>
        <taxon>Spermatophyta</taxon>
        <taxon>Magnoliopsida</taxon>
        <taxon>Liliopsida</taxon>
        <taxon>Zingiberales</taxon>
        <taxon>Musaceae</taxon>
        <taxon>Ensete</taxon>
    </lineage>
</organism>
<dbReference type="InterPro" id="IPR012820">
    <property type="entry name" value="Sucrose_synthase_pln/cyn"/>
</dbReference>
<dbReference type="Gene3D" id="1.20.120.1230">
    <property type="match status" value="1"/>
</dbReference>
<dbReference type="GO" id="GO:0005985">
    <property type="term" value="P:sucrose metabolic process"/>
    <property type="evidence" value="ECO:0007669"/>
    <property type="project" value="InterPro"/>
</dbReference>
<accession>A0A426YYW5</accession>
<protein>
    <recommendedName>
        <fullName evidence="2">sucrose synthase</fullName>
        <ecNumber evidence="2">2.4.1.13</ecNumber>
    </recommendedName>
</protein>
<evidence type="ECO:0000256" key="2">
    <source>
        <dbReference type="ARBA" id="ARBA00012540"/>
    </source>
</evidence>
<evidence type="ECO:0000256" key="4">
    <source>
        <dbReference type="ARBA" id="ARBA00022679"/>
    </source>
</evidence>
<evidence type="ECO:0000256" key="3">
    <source>
        <dbReference type="ARBA" id="ARBA00022676"/>
    </source>
</evidence>
<evidence type="ECO:0000313" key="9">
    <source>
        <dbReference type="Proteomes" id="UP000287651"/>
    </source>
</evidence>
<dbReference type="GO" id="GO:0016157">
    <property type="term" value="F:sucrose synthase activity"/>
    <property type="evidence" value="ECO:0007669"/>
    <property type="project" value="UniProtKB-EC"/>
</dbReference>
<dbReference type="Proteomes" id="UP000287651">
    <property type="component" value="Unassembled WGS sequence"/>
</dbReference>
<dbReference type="PANTHER" id="PTHR45839:SF4">
    <property type="entry name" value="SUCROSE SYNTHASE 5"/>
    <property type="match status" value="1"/>
</dbReference>
<feature type="region of interest" description="Disordered" evidence="6">
    <location>
        <begin position="200"/>
        <end position="232"/>
    </location>
</feature>
<dbReference type="AlphaFoldDB" id="A0A426YYW5"/>
<sequence length="232" mass="25774">MVGARGNVKRSDSIADALPEALKQSRYQMKRCFARFQAWGLEKGWGDTAERVKETVNSLSEVLQSPDPVNIEKFLGRVPTIFNIVIFSPHGYFGQADVLGLPDTGGQVQNSCHNPSSNQRLASHRFISSAGCLYPGSGESFRRRIASQDQAARFDDYTPNSCGKSMNFHEFLFQASSHLMNVMQVHVHKQAKPMKEVMAGNEIDTRSQGDQMQPRPRGNSEYKALTHPASAI</sequence>
<proteinExistence type="inferred from homology"/>
<evidence type="ECO:0000313" key="8">
    <source>
        <dbReference type="EMBL" id="RRT56903.1"/>
    </source>
</evidence>
<comment type="similarity">
    <text evidence="1">Belongs to the glycosyltransferase 1 family. Plant sucrose synthase subfamily.</text>
</comment>
<dbReference type="EC" id="2.4.1.13" evidence="2"/>
<evidence type="ECO:0000256" key="6">
    <source>
        <dbReference type="SAM" id="MobiDB-lite"/>
    </source>
</evidence>
<keyword evidence="4" id="KW-0808">Transferase</keyword>
<feature type="domain" description="Sucrose synthase first GT-B" evidence="7">
    <location>
        <begin position="70"/>
        <end position="108"/>
    </location>
</feature>
<dbReference type="Pfam" id="PF00862">
    <property type="entry name" value="GT-B_Sucrose_synth"/>
    <property type="match status" value="1"/>
</dbReference>
<name>A0A426YYW5_ENSVE</name>
<keyword evidence="3" id="KW-0328">Glycosyltransferase</keyword>